<dbReference type="Pfam" id="PF00005">
    <property type="entry name" value="ABC_tran"/>
    <property type="match status" value="1"/>
</dbReference>
<dbReference type="SMART" id="SM00382">
    <property type="entry name" value="AAA"/>
    <property type="match status" value="1"/>
</dbReference>
<dbReference type="GO" id="GO:0005524">
    <property type="term" value="F:ATP binding"/>
    <property type="evidence" value="ECO:0007669"/>
    <property type="project" value="UniProtKB-KW"/>
</dbReference>
<dbReference type="InterPro" id="IPR003593">
    <property type="entry name" value="AAA+_ATPase"/>
</dbReference>
<accession>A0A938WZB6</accession>
<dbReference type="Proteomes" id="UP000713880">
    <property type="component" value="Unassembled WGS sequence"/>
</dbReference>
<protein>
    <submittedName>
        <fullName evidence="5">ATP-binding cassette domain-containing protein</fullName>
    </submittedName>
</protein>
<reference evidence="5" key="1">
    <citation type="submission" date="2020-08" db="EMBL/GenBank/DDBJ databases">
        <authorList>
            <person name="Cejkova D."/>
            <person name="Kubasova T."/>
            <person name="Jahodarova E."/>
            <person name="Rychlik I."/>
        </authorList>
    </citation>
    <scope>NUCLEOTIDE SEQUENCE</scope>
    <source>
        <strain evidence="5">An420c</strain>
    </source>
</reference>
<evidence type="ECO:0000256" key="2">
    <source>
        <dbReference type="ARBA" id="ARBA00022741"/>
    </source>
</evidence>
<dbReference type="AlphaFoldDB" id="A0A938WZB6"/>
<keyword evidence="3 5" id="KW-0067">ATP-binding</keyword>
<dbReference type="InterPro" id="IPR027417">
    <property type="entry name" value="P-loop_NTPase"/>
</dbReference>
<dbReference type="EMBL" id="JACJLV010000003">
    <property type="protein sequence ID" value="MBM6825810.1"/>
    <property type="molecule type" value="Genomic_DNA"/>
</dbReference>
<dbReference type="PANTHER" id="PTHR42711:SF1">
    <property type="entry name" value="ABC-TRANSPORT PROTEIN, ATP-BINDING COMPONENT"/>
    <property type="match status" value="1"/>
</dbReference>
<dbReference type="SUPFAM" id="SSF52540">
    <property type="entry name" value="P-loop containing nucleoside triphosphate hydrolases"/>
    <property type="match status" value="1"/>
</dbReference>
<organism evidence="5 6">
    <name type="scientific">Mordavella massiliensis</name>
    <dbReference type="NCBI Taxonomy" id="1871024"/>
    <lineage>
        <taxon>Bacteria</taxon>
        <taxon>Bacillati</taxon>
        <taxon>Bacillota</taxon>
        <taxon>Clostridia</taxon>
        <taxon>Eubacteriales</taxon>
        <taxon>Clostridiaceae</taxon>
        <taxon>Mordavella</taxon>
    </lineage>
</organism>
<dbReference type="InterPro" id="IPR050763">
    <property type="entry name" value="ABC_transporter_ATP-binding"/>
</dbReference>
<dbReference type="PROSITE" id="PS50893">
    <property type="entry name" value="ABC_TRANSPORTER_2"/>
    <property type="match status" value="1"/>
</dbReference>
<keyword evidence="2" id="KW-0547">Nucleotide-binding</keyword>
<dbReference type="Gene3D" id="3.40.50.300">
    <property type="entry name" value="P-loop containing nucleotide triphosphate hydrolases"/>
    <property type="match status" value="1"/>
</dbReference>
<feature type="domain" description="ABC transporter" evidence="4">
    <location>
        <begin position="24"/>
        <end position="257"/>
    </location>
</feature>
<name>A0A938WZB6_9CLOT</name>
<evidence type="ECO:0000256" key="1">
    <source>
        <dbReference type="ARBA" id="ARBA00022448"/>
    </source>
</evidence>
<keyword evidence="6" id="KW-1185">Reference proteome</keyword>
<evidence type="ECO:0000256" key="3">
    <source>
        <dbReference type="ARBA" id="ARBA00022840"/>
    </source>
</evidence>
<dbReference type="InterPro" id="IPR003439">
    <property type="entry name" value="ABC_transporter-like_ATP-bd"/>
</dbReference>
<reference evidence="5" key="2">
    <citation type="journal article" date="2021" name="Sci. Rep.">
        <title>The distribution of antibiotic resistance genes in chicken gut microbiota commensals.</title>
        <authorList>
            <person name="Juricova H."/>
            <person name="Matiasovicova J."/>
            <person name="Kubasova T."/>
            <person name="Cejkova D."/>
            <person name="Rychlik I."/>
        </authorList>
    </citation>
    <scope>NUCLEOTIDE SEQUENCE</scope>
    <source>
        <strain evidence="5">An420c</strain>
    </source>
</reference>
<dbReference type="PANTHER" id="PTHR42711">
    <property type="entry name" value="ABC TRANSPORTER ATP-BINDING PROTEIN"/>
    <property type="match status" value="1"/>
</dbReference>
<proteinExistence type="predicted"/>
<comment type="caution">
    <text evidence="5">The sequence shown here is derived from an EMBL/GenBank/DDBJ whole genome shotgun (WGS) entry which is preliminary data.</text>
</comment>
<evidence type="ECO:0000259" key="4">
    <source>
        <dbReference type="PROSITE" id="PS50893"/>
    </source>
</evidence>
<gene>
    <name evidence="5" type="ORF">H6A13_01650</name>
</gene>
<evidence type="ECO:0000313" key="6">
    <source>
        <dbReference type="Proteomes" id="UP000713880"/>
    </source>
</evidence>
<evidence type="ECO:0000313" key="5">
    <source>
        <dbReference type="EMBL" id="MBM6825810.1"/>
    </source>
</evidence>
<keyword evidence="1" id="KW-0813">Transport</keyword>
<sequence length="330" mass="37713">MMQIEVSHLVKEYKRKKNPENMLAAVGQMFRPKYEILRAVNDINFGIEKGEAVGYVGPNGCGKSTTIKMLSGVLTPTSGKVLVGGLEPTKNRQKINKKTGIVFGNRSVLWWDVPIIESYKVLQKLYEIPEKRFQENLEEFADIIGIRQLLGVPERQLSLGQKMRCNIAAAFLHDPEIVYLDEPTIGLDSESKLRIREFIRQMNEERHTTFIVTSHDFQDIESLCKRIILINHGEVVVDDGIQKIQKNYQSKKQIRFEMDQNPWLETEKFTMDGVTILDKTPYSLVLECEIQKVDAMAVVDQVSRACQILDISIQGQDIESIIREIVTEKG</sequence>
<dbReference type="GO" id="GO:0016887">
    <property type="term" value="F:ATP hydrolysis activity"/>
    <property type="evidence" value="ECO:0007669"/>
    <property type="project" value="InterPro"/>
</dbReference>